<gene>
    <name evidence="9" type="ORF">PQG83_02600</name>
</gene>
<evidence type="ECO:0000313" key="10">
    <source>
        <dbReference type="Proteomes" id="UP001302494"/>
    </source>
</evidence>
<accession>A0AA96K3K6</accession>
<evidence type="ECO:0000313" key="9">
    <source>
        <dbReference type="EMBL" id="WNM62654.1"/>
    </source>
</evidence>
<feature type="transmembrane region" description="Helical" evidence="8">
    <location>
        <begin position="332"/>
        <end position="363"/>
    </location>
</feature>
<name>A0AA96K3K6_9BACT</name>
<comment type="subcellular location">
    <subcellularLocation>
        <location evidence="1">Cell membrane</location>
        <topology evidence="1">Multi-pass membrane protein</topology>
    </subcellularLocation>
</comment>
<keyword evidence="4" id="KW-1003">Cell membrane</keyword>
<keyword evidence="7 8" id="KW-0472">Membrane</keyword>
<keyword evidence="10" id="KW-1185">Reference proteome</keyword>
<evidence type="ECO:0000256" key="4">
    <source>
        <dbReference type="ARBA" id="ARBA00022475"/>
    </source>
</evidence>
<sequence length="386" mass="43436">MPVPSPSPTTMKSARHVHLWEIVAVRELCILAIGIFLVWLCFQLQAILVPVFIGLGLAYLTEPALDYVEQRWKLPRWLAVTFMAMIICALVSGFFLWLGPNLVEQLSLFIEKVPTYLSLLADRHGLDVKEITQNFREISGNIQENPLSTLKTFLSGTGQVFYFTNLIIGTLGSFLFSFSLIILYFFFFAWSFPSIQHTVWSVVESQEDDRWAKLLSKMDRAIGEFFRGRLLIALMMSVMFAIGWFWVGMPYWILLGLGAGLLSLVPYAATLMWPVALLLKYLDMSMGSGSTDNYWMQLLVWPSAVYLGVQFLEGWVLTPWIQSQSTDLSAATILLVVLIGGALGGVLGLILAIPFAACLKIMAKELIIPRIQRGHITEVPHEIYTP</sequence>
<dbReference type="Proteomes" id="UP001302494">
    <property type="component" value="Chromosome"/>
</dbReference>
<evidence type="ECO:0000256" key="7">
    <source>
        <dbReference type="ARBA" id="ARBA00023136"/>
    </source>
</evidence>
<dbReference type="EMBL" id="CP116968">
    <property type="protein sequence ID" value="WNM62654.1"/>
    <property type="molecule type" value="Genomic_DNA"/>
</dbReference>
<feature type="transmembrane region" description="Helical" evidence="8">
    <location>
        <begin position="46"/>
        <end position="65"/>
    </location>
</feature>
<protein>
    <submittedName>
        <fullName evidence="9">AI-2E family transporter</fullName>
    </submittedName>
</protein>
<evidence type="ECO:0000256" key="6">
    <source>
        <dbReference type="ARBA" id="ARBA00022989"/>
    </source>
</evidence>
<dbReference type="Pfam" id="PF01594">
    <property type="entry name" value="AI-2E_transport"/>
    <property type="match status" value="1"/>
</dbReference>
<feature type="transmembrane region" description="Helical" evidence="8">
    <location>
        <begin position="294"/>
        <end position="312"/>
    </location>
</feature>
<evidence type="ECO:0000256" key="3">
    <source>
        <dbReference type="ARBA" id="ARBA00022448"/>
    </source>
</evidence>
<proteinExistence type="inferred from homology"/>
<dbReference type="RefSeq" id="WP_312746462.1">
    <property type="nucleotide sequence ID" value="NZ_CP116968.1"/>
</dbReference>
<dbReference type="AlphaFoldDB" id="A0AA96K3K6"/>
<reference evidence="9 10" key="1">
    <citation type="submission" date="2023-01" db="EMBL/GenBank/DDBJ databases">
        <title>Cultivation and genomic characterization of new, ubiquitous marine nitrite-oxidizing bacteria from the Nitrospirales.</title>
        <authorList>
            <person name="Mueller A.J."/>
            <person name="Daebeler A."/>
            <person name="Herbold C.W."/>
            <person name="Kirkegaard R.H."/>
            <person name="Daims H."/>
        </authorList>
    </citation>
    <scope>NUCLEOTIDE SEQUENCE [LARGE SCALE GENOMIC DNA]</scope>
    <source>
        <strain evidence="9 10">DK</strain>
    </source>
</reference>
<dbReference type="InterPro" id="IPR002549">
    <property type="entry name" value="AI-2E-like"/>
</dbReference>
<evidence type="ECO:0000256" key="8">
    <source>
        <dbReference type="SAM" id="Phobius"/>
    </source>
</evidence>
<organism evidence="9 10">
    <name type="scientific">Candidatus Nitrospira neomarina</name>
    <dbReference type="NCBI Taxonomy" id="3020899"/>
    <lineage>
        <taxon>Bacteria</taxon>
        <taxon>Pseudomonadati</taxon>
        <taxon>Nitrospirota</taxon>
        <taxon>Nitrospiria</taxon>
        <taxon>Nitrospirales</taxon>
        <taxon>Nitrospiraceae</taxon>
        <taxon>Nitrospira</taxon>
    </lineage>
</organism>
<keyword evidence="6 8" id="KW-1133">Transmembrane helix</keyword>
<dbReference type="KEGG" id="nneo:PQG83_02600"/>
<dbReference type="PANTHER" id="PTHR21716">
    <property type="entry name" value="TRANSMEMBRANE PROTEIN"/>
    <property type="match status" value="1"/>
</dbReference>
<feature type="transmembrane region" description="Helical" evidence="8">
    <location>
        <begin position="160"/>
        <end position="187"/>
    </location>
</feature>
<keyword evidence="5 8" id="KW-0812">Transmembrane</keyword>
<feature type="transmembrane region" description="Helical" evidence="8">
    <location>
        <begin position="230"/>
        <end position="247"/>
    </location>
</feature>
<evidence type="ECO:0000256" key="1">
    <source>
        <dbReference type="ARBA" id="ARBA00004651"/>
    </source>
</evidence>
<keyword evidence="3" id="KW-0813">Transport</keyword>
<dbReference type="GO" id="GO:0005886">
    <property type="term" value="C:plasma membrane"/>
    <property type="evidence" value="ECO:0007669"/>
    <property type="project" value="UniProtKB-SubCell"/>
</dbReference>
<dbReference type="PANTHER" id="PTHR21716:SF53">
    <property type="entry name" value="PERMEASE PERM-RELATED"/>
    <property type="match status" value="1"/>
</dbReference>
<comment type="similarity">
    <text evidence="2">Belongs to the autoinducer-2 exporter (AI-2E) (TC 2.A.86) family.</text>
</comment>
<evidence type="ECO:0000256" key="5">
    <source>
        <dbReference type="ARBA" id="ARBA00022692"/>
    </source>
</evidence>
<evidence type="ECO:0000256" key="2">
    <source>
        <dbReference type="ARBA" id="ARBA00009773"/>
    </source>
</evidence>
<feature type="transmembrane region" description="Helical" evidence="8">
    <location>
        <begin position="77"/>
        <end position="98"/>
    </location>
</feature>
<feature type="transmembrane region" description="Helical" evidence="8">
    <location>
        <begin position="253"/>
        <end position="282"/>
    </location>
</feature>